<gene>
    <name evidence="2" type="ORF">METZ01_LOCUS73642</name>
</gene>
<evidence type="ECO:0000256" key="1">
    <source>
        <dbReference type="SAM" id="Phobius"/>
    </source>
</evidence>
<sequence length="102" mass="11965">MQKTKKTRFHVTAREYRLVLMAVTGLMIAAMAFVWSNTRLVGLAYEYQILDKTHKNLLRENHLLRVERESLQSLDRIQLLAKKQIGLREPENGQIVTIFLKK</sequence>
<keyword evidence="1" id="KW-0812">Transmembrane</keyword>
<name>A0A381TZA7_9ZZZZ</name>
<evidence type="ECO:0000313" key="2">
    <source>
        <dbReference type="EMBL" id="SVA20788.1"/>
    </source>
</evidence>
<keyword evidence="1" id="KW-0472">Membrane</keyword>
<proteinExistence type="predicted"/>
<feature type="transmembrane region" description="Helical" evidence="1">
    <location>
        <begin position="16"/>
        <end position="35"/>
    </location>
</feature>
<organism evidence="2">
    <name type="scientific">marine metagenome</name>
    <dbReference type="NCBI Taxonomy" id="408172"/>
    <lineage>
        <taxon>unclassified sequences</taxon>
        <taxon>metagenomes</taxon>
        <taxon>ecological metagenomes</taxon>
    </lineage>
</organism>
<dbReference type="AlphaFoldDB" id="A0A381TZA7"/>
<reference evidence="2" key="1">
    <citation type="submission" date="2018-05" db="EMBL/GenBank/DDBJ databases">
        <authorList>
            <person name="Lanie J.A."/>
            <person name="Ng W.-L."/>
            <person name="Kazmierczak K.M."/>
            <person name="Andrzejewski T.M."/>
            <person name="Davidsen T.M."/>
            <person name="Wayne K.J."/>
            <person name="Tettelin H."/>
            <person name="Glass J.I."/>
            <person name="Rusch D."/>
            <person name="Podicherti R."/>
            <person name="Tsui H.-C.T."/>
            <person name="Winkler M.E."/>
        </authorList>
    </citation>
    <scope>NUCLEOTIDE SEQUENCE</scope>
</reference>
<dbReference type="EMBL" id="UINC01005353">
    <property type="protein sequence ID" value="SVA20788.1"/>
    <property type="molecule type" value="Genomic_DNA"/>
</dbReference>
<protein>
    <recommendedName>
        <fullName evidence="3">Cell division protein FtsL</fullName>
    </recommendedName>
</protein>
<evidence type="ECO:0008006" key="3">
    <source>
        <dbReference type="Google" id="ProtNLM"/>
    </source>
</evidence>
<accession>A0A381TZA7</accession>
<keyword evidence="1" id="KW-1133">Transmembrane helix</keyword>